<evidence type="ECO:0000313" key="2">
    <source>
        <dbReference type="EMBL" id="AOC94510.1"/>
    </source>
</evidence>
<gene>
    <name evidence="2" type="ORF">BB050_01380</name>
</gene>
<dbReference type="EMBL" id="CP016907">
    <property type="protein sequence ID" value="AOC94510.1"/>
    <property type="molecule type" value="Genomic_DNA"/>
</dbReference>
<keyword evidence="1" id="KW-1133">Transmembrane helix</keyword>
<name>A0AAC9GHH9_9FLAO</name>
<dbReference type="GeneID" id="32307266"/>
<dbReference type="InterPro" id="IPR005625">
    <property type="entry name" value="PepSY-ass_TM"/>
</dbReference>
<dbReference type="PANTHER" id="PTHR34219:SF3">
    <property type="entry name" value="BLL7967 PROTEIN"/>
    <property type="match status" value="1"/>
</dbReference>
<dbReference type="Proteomes" id="UP000093276">
    <property type="component" value="Chromosome"/>
</dbReference>
<feature type="transmembrane region" description="Helical" evidence="1">
    <location>
        <begin position="338"/>
        <end position="359"/>
    </location>
</feature>
<feature type="transmembrane region" description="Helical" evidence="1">
    <location>
        <begin position="190"/>
        <end position="210"/>
    </location>
</feature>
<dbReference type="AlphaFoldDB" id="A0AAC9GHH9"/>
<keyword evidence="1" id="KW-0812">Transmembrane</keyword>
<keyword evidence="1" id="KW-0472">Membrane</keyword>
<reference evidence="2 3" key="1">
    <citation type="submission" date="2016-08" db="EMBL/GenBank/DDBJ databases">
        <title>Complete genome sequence of Flavobacterium johnsoniae strain GSE09, a volatile-producing biocontrol agent isolated from cucumber (Cucumis sativus).</title>
        <authorList>
            <person name="Jeong J.-J."/>
            <person name="Oh J.Y."/>
            <person name="Jim Y.J."/>
            <person name="Sang M.K."/>
            <person name="Kim K.D."/>
        </authorList>
    </citation>
    <scope>NUCLEOTIDE SEQUENCE [LARGE SCALE GENOMIC DNA]</scope>
    <source>
        <strain evidence="2 3">GSE09</strain>
    </source>
</reference>
<protein>
    <submittedName>
        <fullName evidence="2">PepSY-associated TM helix</fullName>
    </submittedName>
</protein>
<dbReference type="Pfam" id="PF03929">
    <property type="entry name" value="PepSY_TM"/>
    <property type="match status" value="1"/>
</dbReference>
<dbReference type="PANTHER" id="PTHR34219">
    <property type="entry name" value="IRON-REGULATED INNER MEMBRANE PROTEIN-RELATED"/>
    <property type="match status" value="1"/>
</dbReference>
<organism evidence="2 3">
    <name type="scientific">Flavobacterium anhuiense</name>
    <dbReference type="NCBI Taxonomy" id="459526"/>
    <lineage>
        <taxon>Bacteria</taxon>
        <taxon>Pseudomonadati</taxon>
        <taxon>Bacteroidota</taxon>
        <taxon>Flavobacteriia</taxon>
        <taxon>Flavobacteriales</taxon>
        <taxon>Flavobacteriaceae</taxon>
        <taxon>Flavobacterium</taxon>
    </lineage>
</organism>
<sequence>MGFKTKIRFIHKWLGLISGVIVFIVCITGCIFCFHDEIKDITRKEWRLVEPQNKPFVPPSQLQEKAKEVVPNNKATMIAYYGKNRSAIVYTYSDEGSLYLYFNPYNGKYLKSENPETDFFIIVEYIHLYLLLPHYIGKHIIGGATIIFILLLISGIIQWCPKRKSDIKRSFTIKWSAKWRRVNYDWHNTTGFYISIIALILAITGLTFTYEWVGDEIYKSFNFGGDKGVETKTPIIDTTSFKANSVTAIDKAFVQTQKLQPKAEMFFIMIPQKKGDIVSTGAYPHTLRYDQQSNYYFHPSSGKLIQSQTFDEKSLGLQVVEMNYGIHTGQVLDLPGKIIAFIVSLIAAALPVSGFIIWFGRSRKSKKSKA</sequence>
<feature type="transmembrane region" description="Helical" evidence="1">
    <location>
        <begin position="142"/>
        <end position="160"/>
    </location>
</feature>
<accession>A0AAC9GHH9</accession>
<feature type="transmembrane region" description="Helical" evidence="1">
    <location>
        <begin position="13"/>
        <end position="34"/>
    </location>
</feature>
<dbReference type="RefSeq" id="WP_066033061.1">
    <property type="nucleotide sequence ID" value="NZ_CP016907.1"/>
</dbReference>
<proteinExistence type="predicted"/>
<evidence type="ECO:0000313" key="3">
    <source>
        <dbReference type="Proteomes" id="UP000093276"/>
    </source>
</evidence>
<dbReference type="KEGG" id="fjg:BB050_01380"/>
<evidence type="ECO:0000256" key="1">
    <source>
        <dbReference type="SAM" id="Phobius"/>
    </source>
</evidence>